<evidence type="ECO:0000256" key="4">
    <source>
        <dbReference type="SAM" id="Phobius"/>
    </source>
</evidence>
<dbReference type="PANTHER" id="PTHR48043:SF145">
    <property type="entry name" value="FI06409P-RELATED"/>
    <property type="match status" value="1"/>
</dbReference>
<evidence type="ECO:0000256" key="3">
    <source>
        <dbReference type="ARBA" id="ARBA00022679"/>
    </source>
</evidence>
<keyword evidence="4" id="KW-0472">Membrane</keyword>
<dbReference type="FunFam" id="3.40.50.2000:FF:000050">
    <property type="entry name" value="UDP-glucuronosyltransferase"/>
    <property type="match status" value="1"/>
</dbReference>
<dbReference type="EMBL" id="JAIZAY010000006">
    <property type="protein sequence ID" value="KAJ8040055.1"/>
    <property type="molecule type" value="Genomic_DNA"/>
</dbReference>
<keyword evidence="4" id="KW-1133">Transmembrane helix</keyword>
<comment type="similarity">
    <text evidence="1">Belongs to the UDP-glycosyltransferase family.</text>
</comment>
<evidence type="ECO:0000256" key="1">
    <source>
        <dbReference type="ARBA" id="ARBA00009995"/>
    </source>
</evidence>
<dbReference type="Proteomes" id="UP001152320">
    <property type="component" value="Chromosome 6"/>
</dbReference>
<protein>
    <submittedName>
        <fullName evidence="5">UDP-glucuronosyltransferase 2A3</fullName>
    </submittedName>
</protein>
<organism evidence="5 6">
    <name type="scientific">Holothuria leucospilota</name>
    <name type="common">Black long sea cucumber</name>
    <name type="synonym">Mertensiothuria leucospilota</name>
    <dbReference type="NCBI Taxonomy" id="206669"/>
    <lineage>
        <taxon>Eukaryota</taxon>
        <taxon>Metazoa</taxon>
        <taxon>Echinodermata</taxon>
        <taxon>Eleutherozoa</taxon>
        <taxon>Echinozoa</taxon>
        <taxon>Holothuroidea</taxon>
        <taxon>Aspidochirotacea</taxon>
        <taxon>Aspidochirotida</taxon>
        <taxon>Holothuriidae</taxon>
        <taxon>Holothuria</taxon>
    </lineage>
</organism>
<dbReference type="InterPro" id="IPR050271">
    <property type="entry name" value="UDP-glycosyltransferase"/>
</dbReference>
<dbReference type="CDD" id="cd03784">
    <property type="entry name" value="GT1_Gtf-like"/>
    <property type="match status" value="1"/>
</dbReference>
<reference evidence="5" key="1">
    <citation type="submission" date="2021-10" db="EMBL/GenBank/DDBJ databases">
        <title>Tropical sea cucumber genome reveals ecological adaptation and Cuvierian tubules defense mechanism.</title>
        <authorList>
            <person name="Chen T."/>
        </authorList>
    </citation>
    <scope>NUCLEOTIDE SEQUENCE</scope>
    <source>
        <strain evidence="5">Nanhai2018</strain>
        <tissue evidence="5">Muscle</tissue>
    </source>
</reference>
<keyword evidence="2" id="KW-0328">Glycosyltransferase</keyword>
<dbReference type="Pfam" id="PF00201">
    <property type="entry name" value="UDPGT"/>
    <property type="match status" value="1"/>
</dbReference>
<dbReference type="Gene3D" id="3.40.50.2000">
    <property type="entry name" value="Glycogen Phosphorylase B"/>
    <property type="match status" value="2"/>
</dbReference>
<evidence type="ECO:0000256" key="2">
    <source>
        <dbReference type="ARBA" id="ARBA00022676"/>
    </source>
</evidence>
<evidence type="ECO:0000313" key="5">
    <source>
        <dbReference type="EMBL" id="KAJ8040055.1"/>
    </source>
</evidence>
<keyword evidence="3" id="KW-0808">Transferase</keyword>
<evidence type="ECO:0000313" key="6">
    <source>
        <dbReference type="Proteomes" id="UP001152320"/>
    </source>
</evidence>
<dbReference type="OrthoDB" id="5835829at2759"/>
<accession>A0A9Q1C8D7</accession>
<dbReference type="InterPro" id="IPR002213">
    <property type="entry name" value="UDP_glucos_trans"/>
</dbReference>
<sequence>MEGIASLGSYLVIIFLYFLVSGGQSSNILFFNGLGEGSHYSVAASLAEELSARSHSVTFLLGNDSRHRAEHPVHSKLFNFLFVEINSGAIKEHYHEMTKAGFEGKNMFVDYTFMVDLVRELARQCQYVFQPSILENLKSSKFDLVIFDATWPCCTALSEYLGTERVAIVPTALMPILLRNMGNPVNPATTAESNLGLPRKMSFYQRVQNIVMIMVEKAATDDYVHANYAHILDPLGIKPYTDSLNGVSLFITAADPLLDKTVATMPGHVIAAGLTTADAKPLCQELEEFMQSSGDDGVIVFSLGTYVSHLPDKFVRIFKEVFSQLPQKVIWQWKNDDSPQDMPENVKTMPWIPQNDILGHEKTRLLIFQAGNNGVYEAIYHAVPLLVMPLLGDQVDVAQRVVEREIGLKIDITTVTSQSVLGDIKTILTNPKYKNNIKHLSAIFHDYPLPPRVKAAHWVEHVLKFGSEHLKSPDLDYNFIQLNSLDVFLFLICLVLLLFIFLGIFIKKLACLMSNVYKEHRLKEMLIKVNSFHSLKTFGNRKRYMIFTICVVLLITFSYICNTFGW</sequence>
<feature type="transmembrane region" description="Helical" evidence="4">
    <location>
        <begin position="544"/>
        <end position="565"/>
    </location>
</feature>
<keyword evidence="6" id="KW-1185">Reference proteome</keyword>
<dbReference type="SUPFAM" id="SSF53756">
    <property type="entry name" value="UDP-Glycosyltransferase/glycogen phosphorylase"/>
    <property type="match status" value="1"/>
</dbReference>
<gene>
    <name evidence="5" type="ORF">HOLleu_14247</name>
</gene>
<feature type="transmembrane region" description="Helical" evidence="4">
    <location>
        <begin position="487"/>
        <end position="506"/>
    </location>
</feature>
<dbReference type="AlphaFoldDB" id="A0A9Q1C8D7"/>
<feature type="transmembrane region" description="Helical" evidence="4">
    <location>
        <begin position="7"/>
        <end position="31"/>
    </location>
</feature>
<dbReference type="GO" id="GO:0008194">
    <property type="term" value="F:UDP-glycosyltransferase activity"/>
    <property type="evidence" value="ECO:0007669"/>
    <property type="project" value="InterPro"/>
</dbReference>
<proteinExistence type="inferred from homology"/>
<keyword evidence="4" id="KW-0812">Transmembrane</keyword>
<dbReference type="PANTHER" id="PTHR48043">
    <property type="entry name" value="EG:EG0003.4 PROTEIN-RELATED"/>
    <property type="match status" value="1"/>
</dbReference>
<name>A0A9Q1C8D7_HOLLE</name>
<comment type="caution">
    <text evidence="5">The sequence shown here is derived from an EMBL/GenBank/DDBJ whole genome shotgun (WGS) entry which is preliminary data.</text>
</comment>